<name>A0ABD2L4I2_9BILA</name>
<keyword evidence="1" id="KW-0175">Coiled coil</keyword>
<sequence>MDTEESVEQSLTDLEQNAMVRRQRLLEFRTQFVKKAQQQNGEKELNDGEEAMEEPISLFFRSYKPSKKAEEAPDVPNLGGTHKELDTLEKHIPDQLEASEDTKMRDELDLKTLAPRKVDWDLRRGVQEKLDKLERRTKKAINQLIRQRVNEGADDQLAAAVDSVGDGR</sequence>
<proteinExistence type="predicted"/>
<comment type="caution">
    <text evidence="3">The sequence shown here is derived from an EMBL/GenBank/DDBJ whole genome shotgun (WGS) entry which is preliminary data.</text>
</comment>
<dbReference type="Proteomes" id="UP001620626">
    <property type="component" value="Unassembled WGS sequence"/>
</dbReference>
<feature type="coiled-coil region" evidence="1">
    <location>
        <begin position="123"/>
        <end position="150"/>
    </location>
</feature>
<organism evidence="3 4">
    <name type="scientific">Heterodera trifolii</name>
    <dbReference type="NCBI Taxonomy" id="157864"/>
    <lineage>
        <taxon>Eukaryota</taxon>
        <taxon>Metazoa</taxon>
        <taxon>Ecdysozoa</taxon>
        <taxon>Nematoda</taxon>
        <taxon>Chromadorea</taxon>
        <taxon>Rhabditida</taxon>
        <taxon>Tylenchina</taxon>
        <taxon>Tylenchomorpha</taxon>
        <taxon>Tylenchoidea</taxon>
        <taxon>Heteroderidae</taxon>
        <taxon>Heteroderinae</taxon>
        <taxon>Heterodera</taxon>
    </lineage>
</organism>
<dbReference type="PANTHER" id="PTHR31551:SF1">
    <property type="entry name" value="COILED-COIL DOMAIN-CONTAINING PROTEIN 12"/>
    <property type="match status" value="1"/>
</dbReference>
<evidence type="ECO:0000256" key="2">
    <source>
        <dbReference type="SAM" id="MobiDB-lite"/>
    </source>
</evidence>
<feature type="compositionally biased region" description="Basic and acidic residues" evidence="2">
    <location>
        <begin position="81"/>
        <end position="104"/>
    </location>
</feature>
<evidence type="ECO:0008006" key="5">
    <source>
        <dbReference type="Google" id="ProtNLM"/>
    </source>
</evidence>
<dbReference type="EMBL" id="JBICBT010000549">
    <property type="protein sequence ID" value="KAL3110069.1"/>
    <property type="molecule type" value="Genomic_DNA"/>
</dbReference>
<dbReference type="PANTHER" id="PTHR31551">
    <property type="entry name" value="PRE-MRNA-SPLICING FACTOR CWF18"/>
    <property type="match status" value="1"/>
</dbReference>
<evidence type="ECO:0000313" key="4">
    <source>
        <dbReference type="Proteomes" id="UP001620626"/>
    </source>
</evidence>
<evidence type="ECO:0000256" key="1">
    <source>
        <dbReference type="SAM" id="Coils"/>
    </source>
</evidence>
<dbReference type="InterPro" id="IPR013169">
    <property type="entry name" value="mRNA_splic_Cwf18-like"/>
</dbReference>
<gene>
    <name evidence="3" type="ORF">niasHT_015672</name>
</gene>
<dbReference type="Pfam" id="PF08315">
    <property type="entry name" value="cwf18"/>
    <property type="match status" value="1"/>
</dbReference>
<protein>
    <recommendedName>
        <fullName evidence="5">Coiled-coil domain-containing protein 12</fullName>
    </recommendedName>
</protein>
<reference evidence="3 4" key="1">
    <citation type="submission" date="2024-10" db="EMBL/GenBank/DDBJ databases">
        <authorList>
            <person name="Kim D."/>
        </authorList>
    </citation>
    <scope>NUCLEOTIDE SEQUENCE [LARGE SCALE GENOMIC DNA]</scope>
    <source>
        <strain evidence="3">BH-2024</strain>
    </source>
</reference>
<accession>A0ABD2L4I2</accession>
<evidence type="ECO:0000313" key="3">
    <source>
        <dbReference type="EMBL" id="KAL3110069.1"/>
    </source>
</evidence>
<dbReference type="AlphaFoldDB" id="A0ABD2L4I2"/>
<feature type="region of interest" description="Disordered" evidence="2">
    <location>
        <begin position="63"/>
        <end position="104"/>
    </location>
</feature>
<keyword evidence="4" id="KW-1185">Reference proteome</keyword>